<keyword evidence="3 5" id="KW-1133">Transmembrane helix</keyword>
<gene>
    <name evidence="6" type="ORF">Mame_02267</name>
</gene>
<reference evidence="6 7" key="1">
    <citation type="submission" date="2017-03" db="EMBL/GenBank/DDBJ databases">
        <title>Foreign affairs: Plasmid Transfer between Roseobacters and Rhizobia.</title>
        <authorList>
            <person name="Bartling P."/>
            <person name="Bunk B."/>
            <person name="Overmann J."/>
            <person name="Brinkmann H."/>
            <person name="Petersen J."/>
        </authorList>
    </citation>
    <scope>NUCLEOTIDE SEQUENCE [LARGE SCALE GENOMIC DNA]</scope>
    <source>
        <strain evidence="6 7">MACL11</strain>
    </source>
</reference>
<evidence type="ECO:0000256" key="5">
    <source>
        <dbReference type="SAM" id="Phobius"/>
    </source>
</evidence>
<evidence type="ECO:0000256" key="4">
    <source>
        <dbReference type="ARBA" id="ARBA00023136"/>
    </source>
</evidence>
<dbReference type="STRING" id="1122214.Mame_02267"/>
<comment type="subcellular location">
    <subcellularLocation>
        <location evidence="1">Membrane</location>
        <topology evidence="1">Multi-pass membrane protein</topology>
    </subcellularLocation>
</comment>
<evidence type="ECO:0000313" key="7">
    <source>
        <dbReference type="Proteomes" id="UP000191135"/>
    </source>
</evidence>
<dbReference type="Pfam" id="PF13564">
    <property type="entry name" value="DoxX_2"/>
    <property type="match status" value="1"/>
</dbReference>
<dbReference type="OrthoDB" id="3385086at2"/>
<feature type="transmembrane region" description="Helical" evidence="5">
    <location>
        <begin position="46"/>
        <end position="68"/>
    </location>
</feature>
<organism evidence="6 7">
    <name type="scientific">Martelella mediterranea DSM 17316</name>
    <dbReference type="NCBI Taxonomy" id="1122214"/>
    <lineage>
        <taxon>Bacteria</taxon>
        <taxon>Pseudomonadati</taxon>
        <taxon>Pseudomonadota</taxon>
        <taxon>Alphaproteobacteria</taxon>
        <taxon>Hyphomicrobiales</taxon>
        <taxon>Aurantimonadaceae</taxon>
        <taxon>Martelella</taxon>
    </lineage>
</organism>
<feature type="transmembrane region" description="Helical" evidence="5">
    <location>
        <begin position="75"/>
        <end position="97"/>
    </location>
</feature>
<dbReference type="RefSeq" id="WP_018063803.1">
    <property type="nucleotide sequence ID" value="NZ_AQWH01000004.1"/>
</dbReference>
<evidence type="ECO:0000256" key="3">
    <source>
        <dbReference type="ARBA" id="ARBA00022989"/>
    </source>
</evidence>
<evidence type="ECO:0000256" key="2">
    <source>
        <dbReference type="ARBA" id="ARBA00022692"/>
    </source>
</evidence>
<proteinExistence type="predicted"/>
<dbReference type="eggNOG" id="ENOG5031QEY">
    <property type="taxonomic scope" value="Bacteria"/>
</dbReference>
<keyword evidence="4 5" id="KW-0472">Membrane</keyword>
<protein>
    <recommendedName>
        <fullName evidence="8">DoxX</fullName>
    </recommendedName>
</protein>
<sequence length="128" mass="13808">MRIWNISLWAGRAVLALFFAYAGVLKLSRTPQALSALGWHWTMDVPPSLIAFIGAMELLGAVGIILPAASRILPWLTNLAAAGMTVLQLAALAFHLVRGETDVLWLNVVVILVAGAVAWFGFKRDARG</sequence>
<keyword evidence="2 5" id="KW-0812">Transmembrane</keyword>
<feature type="transmembrane region" description="Helical" evidence="5">
    <location>
        <begin position="103"/>
        <end position="122"/>
    </location>
</feature>
<evidence type="ECO:0008006" key="8">
    <source>
        <dbReference type="Google" id="ProtNLM"/>
    </source>
</evidence>
<dbReference type="KEGG" id="mmed:Mame_02267"/>
<evidence type="ECO:0000313" key="6">
    <source>
        <dbReference type="EMBL" id="AQZ51602.1"/>
    </source>
</evidence>
<dbReference type="GO" id="GO:0016020">
    <property type="term" value="C:membrane"/>
    <property type="evidence" value="ECO:0007669"/>
    <property type="project" value="UniProtKB-SubCell"/>
</dbReference>
<dbReference type="Proteomes" id="UP000191135">
    <property type="component" value="Chromosome"/>
</dbReference>
<keyword evidence="7" id="KW-1185">Reference proteome</keyword>
<dbReference type="AlphaFoldDB" id="A0A1U9Z1X7"/>
<dbReference type="InterPro" id="IPR032808">
    <property type="entry name" value="DoxX"/>
</dbReference>
<name>A0A1U9Z1X7_9HYPH</name>
<accession>A0A1U9Z1X7</accession>
<evidence type="ECO:0000256" key="1">
    <source>
        <dbReference type="ARBA" id="ARBA00004141"/>
    </source>
</evidence>
<dbReference type="EMBL" id="CP020330">
    <property type="protein sequence ID" value="AQZ51602.1"/>
    <property type="molecule type" value="Genomic_DNA"/>
</dbReference>